<comment type="caution">
    <text evidence="1">The sequence shown here is derived from an EMBL/GenBank/DDBJ whole genome shotgun (WGS) entry which is preliminary data.</text>
</comment>
<proteinExistence type="predicted"/>
<sequence>MLVDNNNVSLGPGLGFLVGLKTEAWGESEMEEDVLP</sequence>
<dbReference type="AlphaFoldDB" id="A0A5B7I8C0"/>
<evidence type="ECO:0000313" key="2">
    <source>
        <dbReference type="Proteomes" id="UP000324222"/>
    </source>
</evidence>
<organism evidence="1 2">
    <name type="scientific">Portunus trituberculatus</name>
    <name type="common">Swimming crab</name>
    <name type="synonym">Neptunus trituberculatus</name>
    <dbReference type="NCBI Taxonomy" id="210409"/>
    <lineage>
        <taxon>Eukaryota</taxon>
        <taxon>Metazoa</taxon>
        <taxon>Ecdysozoa</taxon>
        <taxon>Arthropoda</taxon>
        <taxon>Crustacea</taxon>
        <taxon>Multicrustacea</taxon>
        <taxon>Malacostraca</taxon>
        <taxon>Eumalacostraca</taxon>
        <taxon>Eucarida</taxon>
        <taxon>Decapoda</taxon>
        <taxon>Pleocyemata</taxon>
        <taxon>Brachyura</taxon>
        <taxon>Eubrachyura</taxon>
        <taxon>Portunoidea</taxon>
        <taxon>Portunidae</taxon>
        <taxon>Portuninae</taxon>
        <taxon>Portunus</taxon>
    </lineage>
</organism>
<accession>A0A5B7I8C0</accession>
<dbReference type="Proteomes" id="UP000324222">
    <property type="component" value="Unassembled WGS sequence"/>
</dbReference>
<dbReference type="EMBL" id="VSRR010054969">
    <property type="protein sequence ID" value="MPC80770.1"/>
    <property type="molecule type" value="Genomic_DNA"/>
</dbReference>
<keyword evidence="2" id="KW-1185">Reference proteome</keyword>
<evidence type="ECO:0000313" key="1">
    <source>
        <dbReference type="EMBL" id="MPC80770.1"/>
    </source>
</evidence>
<reference evidence="1 2" key="1">
    <citation type="submission" date="2019-05" db="EMBL/GenBank/DDBJ databases">
        <title>Another draft genome of Portunus trituberculatus and its Hox gene families provides insights of decapod evolution.</title>
        <authorList>
            <person name="Jeong J.-H."/>
            <person name="Song I."/>
            <person name="Kim S."/>
            <person name="Choi T."/>
            <person name="Kim D."/>
            <person name="Ryu S."/>
            <person name="Kim W."/>
        </authorList>
    </citation>
    <scope>NUCLEOTIDE SEQUENCE [LARGE SCALE GENOMIC DNA]</scope>
    <source>
        <tissue evidence="1">Muscle</tissue>
    </source>
</reference>
<gene>
    <name evidence="1" type="ORF">E2C01_075362</name>
</gene>
<protein>
    <submittedName>
        <fullName evidence="1">Uncharacterized protein</fullName>
    </submittedName>
</protein>
<name>A0A5B7I8C0_PORTR</name>